<evidence type="ECO:0000256" key="2">
    <source>
        <dbReference type="ARBA" id="ARBA00007163"/>
    </source>
</evidence>
<dbReference type="GO" id="GO:0003700">
    <property type="term" value="F:DNA-binding transcription factor activity"/>
    <property type="evidence" value="ECO:0007669"/>
    <property type="project" value="InterPro"/>
</dbReference>
<dbReference type="PROSITE" id="PS50217">
    <property type="entry name" value="BZIP"/>
    <property type="match status" value="1"/>
</dbReference>
<dbReference type="FunFam" id="1.20.5.170:FF:000009">
    <property type="entry name" value="probable transcription factor PosF21"/>
    <property type="match status" value="1"/>
</dbReference>
<feature type="region of interest" description="Disordered" evidence="9">
    <location>
        <begin position="316"/>
        <end position="345"/>
    </location>
</feature>
<evidence type="ECO:0000313" key="11">
    <source>
        <dbReference type="EMBL" id="QEO19207.1"/>
    </source>
</evidence>
<name>A0A5C1YSG7_CYMEN</name>
<evidence type="ECO:0000259" key="10">
    <source>
        <dbReference type="PROSITE" id="PS50217"/>
    </source>
</evidence>
<organism evidence="11">
    <name type="scientific">Cymbidium ensifolium</name>
    <name type="common">Orchid</name>
    <name type="synonym">Epidendrum ensifolium</name>
    <dbReference type="NCBI Taxonomy" id="78740"/>
    <lineage>
        <taxon>Eukaryota</taxon>
        <taxon>Viridiplantae</taxon>
        <taxon>Streptophyta</taxon>
        <taxon>Embryophyta</taxon>
        <taxon>Tracheophyta</taxon>
        <taxon>Spermatophyta</taxon>
        <taxon>Magnoliopsida</taxon>
        <taxon>Liliopsida</taxon>
        <taxon>Asparagales</taxon>
        <taxon>Orchidaceae</taxon>
        <taxon>Epidendroideae</taxon>
        <taxon>Cymbidieae</taxon>
        <taxon>Cymbidiinae</taxon>
        <taxon>Cymbidium</taxon>
    </lineage>
</organism>
<feature type="domain" description="BZIP" evidence="10">
    <location>
        <begin position="178"/>
        <end position="241"/>
    </location>
</feature>
<dbReference type="Pfam" id="PF00170">
    <property type="entry name" value="bZIP_1"/>
    <property type="match status" value="1"/>
</dbReference>
<dbReference type="InterPro" id="IPR046347">
    <property type="entry name" value="bZIP_sf"/>
</dbReference>
<evidence type="ECO:0000256" key="9">
    <source>
        <dbReference type="SAM" id="MobiDB-lite"/>
    </source>
</evidence>
<evidence type="ECO:0000256" key="3">
    <source>
        <dbReference type="ARBA" id="ARBA00023015"/>
    </source>
</evidence>
<dbReference type="InterPro" id="IPR004827">
    <property type="entry name" value="bZIP"/>
</dbReference>
<keyword evidence="4" id="KW-0238">DNA-binding</keyword>
<proteinExistence type="evidence at transcript level"/>
<dbReference type="EMBL" id="MK440196">
    <property type="protein sequence ID" value="QEO19207.1"/>
    <property type="molecule type" value="mRNA"/>
</dbReference>
<evidence type="ECO:0000256" key="6">
    <source>
        <dbReference type="ARBA" id="ARBA00023242"/>
    </source>
</evidence>
<evidence type="ECO:0000256" key="8">
    <source>
        <dbReference type="SAM" id="Coils"/>
    </source>
</evidence>
<dbReference type="PANTHER" id="PTHR13690:SF86">
    <property type="entry name" value="TRANSCRIPTION FACTOR VIP1"/>
    <property type="match status" value="1"/>
</dbReference>
<evidence type="ECO:0000256" key="1">
    <source>
        <dbReference type="ARBA" id="ARBA00004123"/>
    </source>
</evidence>
<sequence length="356" mass="39278">MESNRPPEMLQKSQRFAGGQMPPNPRSSGHRRAHSENFFHLPDEFLFDSDPDFNFSDVEFPSVSDDNISGSNSIADAAISADSGGTSKLLAVHPVSRPSGGGVHLRSLSLDTAFFDGLGFQGPGATSVSAPEKKPQHRRSSSMDGVTSPFEGESMPPSSNYSKTAVAIDKLAELALIDPKRAKRILANRQSAARSKERKMRHTNELERKVQTLQTEATTLLAQLTLLQRNSTDLTTENRELKLRLQSMEQQAHLRDALKEALREEVQRLKMATLQHPSINGGTFNPVFQHCSSSYFSHPQQFPSQQTQQMHSAPLNGHLNQHLSSTRSPASPNGHAFSNQNAHDTMDLISNAEEYI</sequence>
<dbReference type="SUPFAM" id="SSF57959">
    <property type="entry name" value="Leucine zipper domain"/>
    <property type="match status" value="1"/>
</dbReference>
<keyword evidence="8" id="KW-0175">Coiled coil</keyword>
<dbReference type="SMART" id="SM00338">
    <property type="entry name" value="BRLZ"/>
    <property type="match status" value="1"/>
</dbReference>
<feature type="coiled-coil region" evidence="8">
    <location>
        <begin position="196"/>
        <end position="275"/>
    </location>
</feature>
<feature type="compositionally biased region" description="Polar residues" evidence="9">
    <location>
        <begin position="318"/>
        <end position="343"/>
    </location>
</feature>
<dbReference type="Gene3D" id="1.20.5.170">
    <property type="match status" value="1"/>
</dbReference>
<keyword evidence="5" id="KW-0804">Transcription</keyword>
<reference evidence="11" key="1">
    <citation type="submission" date="2019-01" db="EMBL/GenBank/DDBJ databases">
        <authorList>
            <person name="Yang F."/>
            <person name="Zhu G."/>
            <person name="Wei Y."/>
            <person name="Guo J."/>
            <person name="Jin J."/>
        </authorList>
    </citation>
    <scope>NUCLEOTIDE SEQUENCE</scope>
</reference>
<evidence type="ECO:0000256" key="4">
    <source>
        <dbReference type="ARBA" id="ARBA00023125"/>
    </source>
</evidence>
<protein>
    <submittedName>
        <fullName evidence="11">Putative transcription factor VIP1-like isoform X3</fullName>
    </submittedName>
</protein>
<keyword evidence="3" id="KW-0805">Transcription regulation</keyword>
<feature type="region of interest" description="Disordered" evidence="9">
    <location>
        <begin position="124"/>
        <end position="159"/>
    </location>
</feature>
<feature type="region of interest" description="Disordered" evidence="9">
    <location>
        <begin position="1"/>
        <end position="35"/>
    </location>
</feature>
<dbReference type="AlphaFoldDB" id="A0A5C1YSG7"/>
<keyword evidence="6" id="KW-0539">Nucleus</keyword>
<dbReference type="PANTHER" id="PTHR13690">
    <property type="entry name" value="TRANSCRIPTION FACTOR POSF21-RELATED"/>
    <property type="match status" value="1"/>
</dbReference>
<dbReference type="CDD" id="cd14703">
    <property type="entry name" value="bZIP_plant_RF2"/>
    <property type="match status" value="1"/>
</dbReference>
<dbReference type="InterPro" id="IPR044759">
    <property type="entry name" value="bZIP_RF2"/>
</dbReference>
<dbReference type="GO" id="GO:0003677">
    <property type="term" value="F:DNA binding"/>
    <property type="evidence" value="ECO:0007669"/>
    <property type="project" value="UniProtKB-KW"/>
</dbReference>
<accession>A0A5C1YSG7</accession>
<evidence type="ECO:0000256" key="5">
    <source>
        <dbReference type="ARBA" id="ARBA00023163"/>
    </source>
</evidence>
<dbReference type="GO" id="GO:0005634">
    <property type="term" value="C:nucleus"/>
    <property type="evidence" value="ECO:0007669"/>
    <property type="project" value="UniProtKB-SubCell"/>
</dbReference>
<comment type="subcellular location">
    <subcellularLocation>
        <location evidence="1">Nucleus</location>
    </subcellularLocation>
</comment>
<comment type="similarity">
    <text evidence="2">Belongs to the bZIP family.</text>
</comment>
<comment type="function">
    <text evidence="7">Transcription factor probably involved in vascular development and shoot tissue organization. Binds to the DNA sequence 5'-CCGAGTGTGCCCCTGG-3' present in the promoter region Box II of the phloem-specific rice tungro bacilliform virus (RTBV) promoter. May regulate tissue-specific expression of the RTBV promoter and virus replication.</text>
</comment>
<evidence type="ECO:0000256" key="7">
    <source>
        <dbReference type="ARBA" id="ARBA00054342"/>
    </source>
</evidence>